<dbReference type="Proteomes" id="UP001168098">
    <property type="component" value="Unassembled WGS sequence"/>
</dbReference>
<dbReference type="CDD" id="cd01650">
    <property type="entry name" value="RT_nLTR_like"/>
    <property type="match status" value="1"/>
</dbReference>
<evidence type="ECO:0000313" key="2">
    <source>
        <dbReference type="EMBL" id="KAJ9698074.1"/>
    </source>
</evidence>
<gene>
    <name evidence="2" type="ORF">PVL29_007266</name>
</gene>
<organism evidence="2 3">
    <name type="scientific">Vitis rotundifolia</name>
    <name type="common">Muscadine grape</name>
    <dbReference type="NCBI Taxonomy" id="103349"/>
    <lineage>
        <taxon>Eukaryota</taxon>
        <taxon>Viridiplantae</taxon>
        <taxon>Streptophyta</taxon>
        <taxon>Embryophyta</taxon>
        <taxon>Tracheophyta</taxon>
        <taxon>Spermatophyta</taxon>
        <taxon>Magnoliopsida</taxon>
        <taxon>eudicotyledons</taxon>
        <taxon>Gunneridae</taxon>
        <taxon>Pentapetalae</taxon>
        <taxon>rosids</taxon>
        <taxon>Vitales</taxon>
        <taxon>Vitaceae</taxon>
        <taxon>Viteae</taxon>
        <taxon>Vitis</taxon>
    </lineage>
</organism>
<dbReference type="PANTHER" id="PTHR33116">
    <property type="entry name" value="REVERSE TRANSCRIPTASE ZINC-BINDING DOMAIN-CONTAINING PROTEIN-RELATED-RELATED"/>
    <property type="match status" value="1"/>
</dbReference>
<dbReference type="InterPro" id="IPR026960">
    <property type="entry name" value="RVT-Znf"/>
</dbReference>
<dbReference type="EMBL" id="JARBHA010000006">
    <property type="protein sequence ID" value="KAJ9698074.1"/>
    <property type="molecule type" value="Genomic_DNA"/>
</dbReference>
<sequence>MNLKLMSWNVRGANDVNKRRIIKSVIRKQRVDLVCIQETKIQLMTDGVAKSLGVGRFLDWRSIEAAGAAGGVLVCWDKRSLDLLEWEEGIFSVSCKFRTVENGAIWVFTGVYGPFNKEDRECFWNELGAVRGLWGDPWCVGGDFNAILAQGERSRQGRVTSVMRRFAQVMDDLELIDLPLQGGNFTWSGGLHNQAWARLDRFLVSSSWLDQFSIVTQKRLSRPTSDHFPITIEGGGKRRGPSPFRFENMWLKVEGFKELLRSWWQGMSVSGRASYKLATKLKGIKQNLKIWNKEVFGNVESNKLAALQQVDYWDQVESERRLSEEEFSRKKEAKEGYAKWVKLEETHWRQLSRELWLREGDKNTGYFHRMANTHRRRNTMERVKIRGAWLSEENSIRTGIVDAFHRILTEDSEWKADIGGLNLNQISQQEADILELPFMEEEVHSALMDMNGDKAPGPDGFTGAFWQFSWEFMKEEVMEMFKEFHEHNTFLKSLNATFLVLIPKKGGAEELGDFRPISLLGGLYKLLAKVLANRVKKVMDRVISYDQNAFVRGRQILDASLIANEVIDSWKKEGKKGLICKLDIEKAYDSVNWQFLMRVMEKMGFGTKWREWIWSCISTAKFSVLVNGEPAGFFPSSKGLRQGDPLSPYLFIMGMEVLSVLIRRAVEGGCITGCRIQRGRGQAVSISHLLFADDAIVFCEAKKEDMTCLSWTLCWFEAASGLRINLAKSEIIPVGEVEEILEMAVELGCKVGQLPSTYLGLPLGAPNKASYVWDGVEERMRWKLALWKRQYLSKGGRITLIKSTLASMPLYQLSLFRMPKIVARRLEKLQRDFLWGGGSLERKAHLVSWERVCVSKEKGGLGLRKLVFLNKALLGKWVWRFAHAKEEMWKRVLVAKYGQEEFGWRTKKANGAFGVGLWKEIMKEADWCWNNMVFKVGKGTKISFWKDTWCGEVGLARRFPNLFNVAAQKNATVGELWDQSAGQGGWNLRFIRRFNDWELTLVDELLQILRSQRISLEEDLAVWKGGKNGKYEVKDAYGLVTSHSTPMFPKKGVWVENVPSKLAFFAWEATWGRVLTIDRLQKRGWQMPNRCYLCGSEEENVNHLLIQCTVAGGLWGMVLSLFGAQWVFPETVKEVIISWKGSFVGKKRKRIWRSIPLFIFWTVWKERNRLAFRGGGSFLYRKLNTLLFVICGGGQSCIMVQSPAPL</sequence>
<dbReference type="InterPro" id="IPR043502">
    <property type="entry name" value="DNA/RNA_pol_sf"/>
</dbReference>
<dbReference type="InterPro" id="IPR036691">
    <property type="entry name" value="Endo/exonu/phosph_ase_sf"/>
</dbReference>
<feature type="domain" description="Reverse transcriptase" evidence="1">
    <location>
        <begin position="483"/>
        <end position="763"/>
    </location>
</feature>
<name>A0AA38ZZQ9_VITRO</name>
<dbReference type="SUPFAM" id="SSF56672">
    <property type="entry name" value="DNA/RNA polymerases"/>
    <property type="match status" value="1"/>
</dbReference>
<reference evidence="2 3" key="1">
    <citation type="journal article" date="2023" name="BMC Biotechnol.">
        <title>Vitis rotundifolia cv Carlos genome sequencing.</title>
        <authorList>
            <person name="Huff M."/>
            <person name="Hulse-Kemp A."/>
            <person name="Scheffler B."/>
            <person name="Youngblood R."/>
            <person name="Simpson S."/>
            <person name="Babiker E."/>
            <person name="Staton M."/>
        </authorList>
    </citation>
    <scope>NUCLEOTIDE SEQUENCE [LARGE SCALE GENOMIC DNA]</scope>
    <source>
        <tissue evidence="2">Leaf</tissue>
    </source>
</reference>
<protein>
    <recommendedName>
        <fullName evidence="1">Reverse transcriptase domain-containing protein</fullName>
    </recommendedName>
</protein>
<keyword evidence="3" id="KW-1185">Reference proteome</keyword>
<dbReference type="Pfam" id="PF13966">
    <property type="entry name" value="zf-RVT"/>
    <property type="match status" value="1"/>
</dbReference>
<dbReference type="AlphaFoldDB" id="A0AA38ZZQ9"/>
<dbReference type="Gene3D" id="3.60.10.10">
    <property type="entry name" value="Endonuclease/exonuclease/phosphatase"/>
    <property type="match status" value="1"/>
</dbReference>
<dbReference type="SUPFAM" id="SSF56219">
    <property type="entry name" value="DNase I-like"/>
    <property type="match status" value="1"/>
</dbReference>
<accession>A0AA38ZZQ9</accession>
<proteinExistence type="predicted"/>
<dbReference type="PANTHER" id="PTHR33116:SF78">
    <property type="entry name" value="OS12G0587133 PROTEIN"/>
    <property type="match status" value="1"/>
</dbReference>
<evidence type="ECO:0000313" key="3">
    <source>
        <dbReference type="Proteomes" id="UP001168098"/>
    </source>
</evidence>
<comment type="caution">
    <text evidence="2">The sequence shown here is derived from an EMBL/GenBank/DDBJ whole genome shotgun (WGS) entry which is preliminary data.</text>
</comment>
<dbReference type="GO" id="GO:0003824">
    <property type="term" value="F:catalytic activity"/>
    <property type="evidence" value="ECO:0007669"/>
    <property type="project" value="InterPro"/>
</dbReference>
<evidence type="ECO:0000259" key="1">
    <source>
        <dbReference type="PROSITE" id="PS50878"/>
    </source>
</evidence>
<dbReference type="InterPro" id="IPR005135">
    <property type="entry name" value="Endo/exonuclease/phosphatase"/>
</dbReference>
<dbReference type="InterPro" id="IPR000477">
    <property type="entry name" value="RT_dom"/>
</dbReference>
<dbReference type="Pfam" id="PF03372">
    <property type="entry name" value="Exo_endo_phos"/>
    <property type="match status" value="1"/>
</dbReference>
<dbReference type="PROSITE" id="PS50878">
    <property type="entry name" value="RT_POL"/>
    <property type="match status" value="1"/>
</dbReference>
<dbReference type="Pfam" id="PF00078">
    <property type="entry name" value="RVT_1"/>
    <property type="match status" value="1"/>
</dbReference>